<proteinExistence type="predicted"/>
<dbReference type="Proteomes" id="UP000276133">
    <property type="component" value="Unassembled WGS sequence"/>
</dbReference>
<evidence type="ECO:0000313" key="2">
    <source>
        <dbReference type="Proteomes" id="UP000276133"/>
    </source>
</evidence>
<dbReference type="EMBL" id="REGN01007480">
    <property type="protein sequence ID" value="RNA06149.1"/>
    <property type="molecule type" value="Genomic_DNA"/>
</dbReference>
<protein>
    <submittedName>
        <fullName evidence="1">Uncharacterized protein</fullName>
    </submittedName>
</protein>
<gene>
    <name evidence="1" type="ORF">BpHYR1_052683</name>
</gene>
<name>A0A3M7Q4K6_BRAPC</name>
<accession>A0A3M7Q4K6</accession>
<evidence type="ECO:0000313" key="1">
    <source>
        <dbReference type="EMBL" id="RNA06149.1"/>
    </source>
</evidence>
<keyword evidence="2" id="KW-1185">Reference proteome</keyword>
<organism evidence="1 2">
    <name type="scientific">Brachionus plicatilis</name>
    <name type="common">Marine rotifer</name>
    <name type="synonym">Brachionus muelleri</name>
    <dbReference type="NCBI Taxonomy" id="10195"/>
    <lineage>
        <taxon>Eukaryota</taxon>
        <taxon>Metazoa</taxon>
        <taxon>Spiralia</taxon>
        <taxon>Gnathifera</taxon>
        <taxon>Rotifera</taxon>
        <taxon>Eurotatoria</taxon>
        <taxon>Monogononta</taxon>
        <taxon>Pseudotrocha</taxon>
        <taxon>Ploima</taxon>
        <taxon>Brachionidae</taxon>
        <taxon>Brachionus</taxon>
    </lineage>
</organism>
<comment type="caution">
    <text evidence="1">The sequence shown here is derived from an EMBL/GenBank/DDBJ whole genome shotgun (WGS) entry which is preliminary data.</text>
</comment>
<sequence length="85" mass="10396">MYMDEDKNWICYQELIGRCTARRTPFEAFEIPGIFCIFWLLRESHFKFRKMFDRDSPTCQEYRHIVAFLLSNYFSSYKSLEISNN</sequence>
<reference evidence="1 2" key="1">
    <citation type="journal article" date="2018" name="Sci. Rep.">
        <title>Genomic signatures of local adaptation to the degree of environmental predictability in rotifers.</title>
        <authorList>
            <person name="Franch-Gras L."/>
            <person name="Hahn C."/>
            <person name="Garcia-Roger E.M."/>
            <person name="Carmona M.J."/>
            <person name="Serra M."/>
            <person name="Gomez A."/>
        </authorList>
    </citation>
    <scope>NUCLEOTIDE SEQUENCE [LARGE SCALE GENOMIC DNA]</scope>
    <source>
        <strain evidence="1">HYR1</strain>
    </source>
</reference>
<dbReference type="AlphaFoldDB" id="A0A3M7Q4K6"/>